<dbReference type="Gene3D" id="3.40.50.2000">
    <property type="entry name" value="Glycogen Phosphorylase B"/>
    <property type="match status" value="2"/>
</dbReference>
<dbReference type="InterPro" id="IPR058592">
    <property type="entry name" value="Gtf3_C"/>
</dbReference>
<dbReference type="PIRSF" id="PIRSF007023">
    <property type="entry name" value="UDP-Galf_transf"/>
    <property type="match status" value="1"/>
</dbReference>
<dbReference type="PATRIC" id="fig|555500.3.peg.3120"/>
<dbReference type="Pfam" id="PF26337">
    <property type="entry name" value="Gtf3_C"/>
    <property type="match status" value="1"/>
</dbReference>
<sequence>MNNTFYISRNYRPTNNAANKPKTDIERILDSMGIRNLGLKQTRMKSSALGAVLSFLSITKGLLLLPAKSYLVVQYPLSKYYNYITWGARVKGCKIVLVIHDVHSLMKGKLAVEKEMKRFNIADKIIVHNDSMKRWFEQQGCKATLETLELFDYLNTLDLKIEQNTEIQKPYQIVVAGGLTVDKSAFIYKMQKQAIQNYSFNLYGNGFSKESLDSEKKVLDYKGSFPPDEVAQHIKGHFGLVWGGNAVDKCSGILGEYLKYNNPHKTSLYLLCGLPIIIWDKAAIAPYIVSQGAGIAISSLLELDDILENLSLEDYHAMSNRALELREKVTTGGFLKAAIGKLEL</sequence>
<keyword evidence="1 4" id="KW-0808">Transferase</keyword>
<name>K2QGS9_9FLAO</name>
<comment type="caution">
    <text evidence="4">The sequence shown here is derived from an EMBL/GenBank/DDBJ whole genome shotgun (WGS) entry which is preliminary data.</text>
</comment>
<evidence type="ECO:0000259" key="2">
    <source>
        <dbReference type="Pfam" id="PF26334"/>
    </source>
</evidence>
<feature type="domain" description="Glucosyltransferase 3-like C-terminal" evidence="3">
    <location>
        <begin position="173"/>
        <end position="339"/>
    </location>
</feature>
<dbReference type="Pfam" id="PF26334">
    <property type="entry name" value="Gtf3_N"/>
    <property type="match status" value="1"/>
</dbReference>
<dbReference type="InterPro" id="IPR058591">
    <property type="entry name" value="Gtf3_N"/>
</dbReference>
<dbReference type="OrthoDB" id="9790931at2"/>
<keyword evidence="5" id="KW-1185">Reference proteome</keyword>
<dbReference type="AlphaFoldDB" id="K2QGS9"/>
<dbReference type="RefSeq" id="WP_008992855.1">
    <property type="nucleotide sequence ID" value="NZ_AMSG01000041.1"/>
</dbReference>
<evidence type="ECO:0000313" key="5">
    <source>
        <dbReference type="Proteomes" id="UP000007364"/>
    </source>
</evidence>
<protein>
    <submittedName>
        <fullName evidence="4">Beta-1,6-galactofuranosyltransferase</fullName>
    </submittedName>
</protein>
<dbReference type="EMBL" id="AMSG01000041">
    <property type="protein sequence ID" value="EKF53912.1"/>
    <property type="molecule type" value="Genomic_DNA"/>
</dbReference>
<dbReference type="eggNOG" id="COG0438">
    <property type="taxonomic scope" value="Bacteria"/>
</dbReference>
<dbReference type="STRING" id="555500.I215_15165"/>
<evidence type="ECO:0000259" key="3">
    <source>
        <dbReference type="Pfam" id="PF26337"/>
    </source>
</evidence>
<dbReference type="Proteomes" id="UP000007364">
    <property type="component" value="Unassembled WGS sequence"/>
</dbReference>
<reference evidence="4 5" key="1">
    <citation type="journal article" date="2012" name="J. Bacteriol.">
        <title>Genome Sequence of Galbibacter marinum Type Strain ck-I2-15.</title>
        <authorList>
            <person name="Lai Q."/>
            <person name="Li C."/>
            <person name="Shao Z."/>
        </authorList>
    </citation>
    <scope>NUCLEOTIDE SEQUENCE [LARGE SCALE GENOMIC DNA]</scope>
    <source>
        <strain evidence="5">ck-I2-15</strain>
    </source>
</reference>
<proteinExistence type="predicted"/>
<feature type="domain" description="Glucosyltransferase 3-like N-terminal" evidence="2">
    <location>
        <begin position="5"/>
        <end position="144"/>
    </location>
</feature>
<evidence type="ECO:0000313" key="4">
    <source>
        <dbReference type="EMBL" id="EKF53912.1"/>
    </source>
</evidence>
<organism evidence="4 5">
    <name type="scientific">Galbibacter marinus</name>
    <dbReference type="NCBI Taxonomy" id="555500"/>
    <lineage>
        <taxon>Bacteria</taxon>
        <taxon>Pseudomonadati</taxon>
        <taxon>Bacteroidota</taxon>
        <taxon>Flavobacteriia</taxon>
        <taxon>Flavobacteriales</taxon>
        <taxon>Flavobacteriaceae</taxon>
        <taxon>Galbibacter</taxon>
    </lineage>
</organism>
<evidence type="ECO:0000256" key="1">
    <source>
        <dbReference type="ARBA" id="ARBA00022679"/>
    </source>
</evidence>
<dbReference type="GO" id="GO:0016740">
    <property type="term" value="F:transferase activity"/>
    <property type="evidence" value="ECO:0007669"/>
    <property type="project" value="UniProtKB-KW"/>
</dbReference>
<accession>K2QGS9</accession>
<gene>
    <name evidence="4" type="ORF">I215_15165</name>
</gene>